<keyword evidence="3" id="KW-0732">Signal</keyword>
<evidence type="ECO:0000256" key="2">
    <source>
        <dbReference type="ARBA" id="ARBA00013194"/>
    </source>
</evidence>
<dbReference type="PROSITE" id="PS50198">
    <property type="entry name" value="PPIC_PPIASE_2"/>
    <property type="match status" value="1"/>
</dbReference>
<gene>
    <name evidence="8" type="ORF">RWD45_17355</name>
</gene>
<dbReference type="RefSeq" id="WP_320380878.1">
    <property type="nucleotide sequence ID" value="NZ_JAWDIQ010000003.1"/>
</dbReference>
<evidence type="ECO:0000256" key="3">
    <source>
        <dbReference type="ARBA" id="ARBA00022729"/>
    </source>
</evidence>
<dbReference type="InterPro" id="IPR000297">
    <property type="entry name" value="PPIase_PpiC"/>
</dbReference>
<evidence type="ECO:0000256" key="5">
    <source>
        <dbReference type="ARBA" id="ARBA00023235"/>
    </source>
</evidence>
<dbReference type="EMBL" id="JAWDIQ010000003">
    <property type="protein sequence ID" value="MDY0410018.1"/>
    <property type="molecule type" value="Genomic_DNA"/>
</dbReference>
<dbReference type="SUPFAM" id="SSF109998">
    <property type="entry name" value="Triger factor/SurA peptide-binding domain-like"/>
    <property type="match status" value="1"/>
</dbReference>
<accession>A0ABU5CX98</accession>
<dbReference type="PROSITE" id="PS01096">
    <property type="entry name" value="PPIC_PPIASE_1"/>
    <property type="match status" value="1"/>
</dbReference>
<dbReference type="Gene3D" id="3.10.50.40">
    <property type="match status" value="1"/>
</dbReference>
<evidence type="ECO:0000256" key="1">
    <source>
        <dbReference type="ARBA" id="ARBA00000971"/>
    </source>
</evidence>
<keyword evidence="5 6" id="KW-0413">Isomerase</keyword>
<dbReference type="Proteomes" id="UP001275315">
    <property type="component" value="Unassembled WGS sequence"/>
</dbReference>
<dbReference type="EC" id="5.2.1.8" evidence="2"/>
<evidence type="ECO:0000256" key="6">
    <source>
        <dbReference type="PROSITE-ProRule" id="PRU00278"/>
    </source>
</evidence>
<dbReference type="GO" id="GO:0003755">
    <property type="term" value="F:peptidyl-prolyl cis-trans isomerase activity"/>
    <property type="evidence" value="ECO:0007669"/>
    <property type="project" value="UniProtKB-EC"/>
</dbReference>
<dbReference type="Pfam" id="PF13616">
    <property type="entry name" value="Rotamase_3"/>
    <property type="match status" value="1"/>
</dbReference>
<keyword evidence="4 6" id="KW-0697">Rotamase</keyword>
<dbReference type="InterPro" id="IPR050245">
    <property type="entry name" value="PrsA_foldase"/>
</dbReference>
<proteinExistence type="predicted"/>
<dbReference type="InterPro" id="IPR023058">
    <property type="entry name" value="PPIase_PpiC_CS"/>
</dbReference>
<comment type="caution">
    <text evidence="8">The sequence shown here is derived from an EMBL/GenBank/DDBJ whole genome shotgun (WGS) entry which is preliminary data.</text>
</comment>
<reference evidence="8 9" key="1">
    <citation type="submission" date="2023-10" db="EMBL/GenBank/DDBJ databases">
        <title>Virgibacillus soli CC-YMP-6 genome.</title>
        <authorList>
            <person name="Miliotis G."/>
            <person name="Sengupta P."/>
            <person name="Hameed A."/>
            <person name="Chuvochina M."/>
            <person name="Mcdonagh F."/>
            <person name="Simpson A.C."/>
            <person name="Singh N.K."/>
            <person name="Rekha P.D."/>
            <person name="Raman K."/>
            <person name="Hugenholtz P."/>
            <person name="Venkateswaran K."/>
        </authorList>
    </citation>
    <scope>NUCLEOTIDE SEQUENCE [LARGE SCALE GENOMIC DNA]</scope>
    <source>
        <strain evidence="8 9">CC-YMP-6</strain>
    </source>
</reference>
<dbReference type="PANTHER" id="PTHR47245">
    <property type="entry name" value="PEPTIDYLPROLYL ISOMERASE"/>
    <property type="match status" value="1"/>
</dbReference>
<dbReference type="InterPro" id="IPR046357">
    <property type="entry name" value="PPIase_dom_sf"/>
</dbReference>
<evidence type="ECO:0000313" key="9">
    <source>
        <dbReference type="Proteomes" id="UP001275315"/>
    </source>
</evidence>
<evidence type="ECO:0000313" key="8">
    <source>
        <dbReference type="EMBL" id="MDY0410018.1"/>
    </source>
</evidence>
<dbReference type="PANTHER" id="PTHR47245:SF1">
    <property type="entry name" value="FOLDASE PROTEIN PRSA"/>
    <property type="match status" value="1"/>
</dbReference>
<evidence type="ECO:0000256" key="4">
    <source>
        <dbReference type="ARBA" id="ARBA00023110"/>
    </source>
</evidence>
<comment type="catalytic activity">
    <reaction evidence="1">
        <text>[protein]-peptidylproline (omega=180) = [protein]-peptidylproline (omega=0)</text>
        <dbReference type="Rhea" id="RHEA:16237"/>
        <dbReference type="Rhea" id="RHEA-COMP:10747"/>
        <dbReference type="Rhea" id="RHEA-COMP:10748"/>
        <dbReference type="ChEBI" id="CHEBI:83833"/>
        <dbReference type="ChEBI" id="CHEBI:83834"/>
        <dbReference type="EC" id="5.2.1.8"/>
    </reaction>
</comment>
<organism evidence="8 9">
    <name type="scientific">Paracerasibacillus soli</name>
    <dbReference type="NCBI Taxonomy" id="480284"/>
    <lineage>
        <taxon>Bacteria</taxon>
        <taxon>Bacillati</taxon>
        <taxon>Bacillota</taxon>
        <taxon>Bacilli</taxon>
        <taxon>Bacillales</taxon>
        <taxon>Bacillaceae</taxon>
        <taxon>Paracerasibacillus</taxon>
    </lineage>
</organism>
<keyword evidence="9" id="KW-1185">Reference proteome</keyword>
<dbReference type="InterPro" id="IPR027304">
    <property type="entry name" value="Trigger_fact/SurA_dom_sf"/>
</dbReference>
<name>A0ABU5CX98_9BACI</name>
<sequence>MSKKLLFSIIVILLITNLATFIVWANDGNFLTDETKIIVNGEKKKIKIKDNVAVIGNEKVTYDEWVATLQDNYGKRQLKQLIDDKVVNQLAHKNNIVVEDKIIEREIAYLTTLSGVMDEKEISKKESDWKRQITYRYQLQALLTMNHKITEEESRTYYKKYAKQYDFKSSVQLSHIVVHNIETAEKIIKELEEGASFALLAREYSIDESSKDIGGYLGFFTDESQFLPRSYFEKALKMEEHTYSDPFKPTKVLLYYTYIVFYRTLRLHMRKSRPIYNQN</sequence>
<protein>
    <recommendedName>
        <fullName evidence="2">peptidylprolyl isomerase</fullName>
        <ecNumber evidence="2">5.2.1.8</ecNumber>
    </recommendedName>
</protein>
<evidence type="ECO:0000259" key="7">
    <source>
        <dbReference type="PROSITE" id="PS50198"/>
    </source>
</evidence>
<feature type="domain" description="PpiC" evidence="7">
    <location>
        <begin position="168"/>
        <end position="248"/>
    </location>
</feature>